<protein>
    <recommendedName>
        <fullName evidence="3">F-box domain-containing protein</fullName>
    </recommendedName>
</protein>
<name>A0A6A4HTX5_9AGAR</name>
<accession>A0A6A4HTX5</accession>
<evidence type="ECO:0000313" key="2">
    <source>
        <dbReference type="Proteomes" id="UP000799118"/>
    </source>
</evidence>
<evidence type="ECO:0008006" key="3">
    <source>
        <dbReference type="Google" id="ProtNLM"/>
    </source>
</evidence>
<dbReference type="EMBL" id="ML769446">
    <property type="protein sequence ID" value="KAE9401393.1"/>
    <property type="molecule type" value="Genomic_DNA"/>
</dbReference>
<organism evidence="1 2">
    <name type="scientific">Gymnopus androsaceus JB14</name>
    <dbReference type="NCBI Taxonomy" id="1447944"/>
    <lineage>
        <taxon>Eukaryota</taxon>
        <taxon>Fungi</taxon>
        <taxon>Dikarya</taxon>
        <taxon>Basidiomycota</taxon>
        <taxon>Agaricomycotina</taxon>
        <taxon>Agaricomycetes</taxon>
        <taxon>Agaricomycetidae</taxon>
        <taxon>Agaricales</taxon>
        <taxon>Marasmiineae</taxon>
        <taxon>Omphalotaceae</taxon>
        <taxon>Gymnopus</taxon>
    </lineage>
</organism>
<dbReference type="AlphaFoldDB" id="A0A6A4HTX5"/>
<sequence length="192" mass="22442">MSSTPVEVTFFSRCQKPTFKPRVDLDYSEINTKTPSLSESAFALDHQKVDEMVFLCDRDLEDYEENLMWLRSQILFIEEQQTRLKAHKTRLRSLSHIRKLPTEILASIFGYTCEWNVLQEYPWRTDEEDRPTKLTSPIISYLPALSLSATCIQWRSVAGGHLGRGSYRSWDDFLHLYDKNSFLIAPTQLLSR</sequence>
<gene>
    <name evidence="1" type="ORF">BT96DRAFT_1018219</name>
</gene>
<reference evidence="1" key="1">
    <citation type="journal article" date="2019" name="Environ. Microbiol.">
        <title>Fungal ecological strategies reflected in gene transcription - a case study of two litter decomposers.</title>
        <authorList>
            <person name="Barbi F."/>
            <person name="Kohler A."/>
            <person name="Barry K."/>
            <person name="Baskaran P."/>
            <person name="Daum C."/>
            <person name="Fauchery L."/>
            <person name="Ihrmark K."/>
            <person name="Kuo A."/>
            <person name="LaButti K."/>
            <person name="Lipzen A."/>
            <person name="Morin E."/>
            <person name="Grigoriev I.V."/>
            <person name="Henrissat B."/>
            <person name="Lindahl B."/>
            <person name="Martin F."/>
        </authorList>
    </citation>
    <scope>NUCLEOTIDE SEQUENCE</scope>
    <source>
        <strain evidence="1">JB14</strain>
    </source>
</reference>
<keyword evidence="2" id="KW-1185">Reference proteome</keyword>
<evidence type="ECO:0000313" key="1">
    <source>
        <dbReference type="EMBL" id="KAE9401393.1"/>
    </source>
</evidence>
<dbReference type="Proteomes" id="UP000799118">
    <property type="component" value="Unassembled WGS sequence"/>
</dbReference>
<proteinExistence type="predicted"/>
<dbReference type="OrthoDB" id="3248197at2759"/>